<dbReference type="RefSeq" id="XP_007755335.1">
    <property type="nucleotide sequence ID" value="XM_007757145.1"/>
</dbReference>
<evidence type="ECO:0000313" key="4">
    <source>
        <dbReference type="Proteomes" id="UP000019473"/>
    </source>
</evidence>
<accession>W9WDP3</accession>
<name>W9WDP3_9EURO</name>
<feature type="region of interest" description="Disordered" evidence="1">
    <location>
        <begin position="331"/>
        <end position="370"/>
    </location>
</feature>
<evidence type="ECO:0000256" key="1">
    <source>
        <dbReference type="SAM" id="MobiDB-lite"/>
    </source>
</evidence>
<dbReference type="InterPro" id="IPR018838">
    <property type="entry name" value="ZGRF1-like_N"/>
</dbReference>
<dbReference type="GO" id="GO:0035861">
    <property type="term" value="C:site of double-strand break"/>
    <property type="evidence" value="ECO:0007669"/>
    <property type="project" value="TreeGrafter"/>
</dbReference>
<dbReference type="GeneID" id="19177720"/>
<dbReference type="InterPro" id="IPR052800">
    <property type="entry name" value="DNA_Repair_Helicase_ZGRF1"/>
</dbReference>
<feature type="compositionally biased region" description="Polar residues" evidence="1">
    <location>
        <begin position="255"/>
        <end position="271"/>
    </location>
</feature>
<dbReference type="eggNOG" id="ENOG502SEDR">
    <property type="taxonomic scope" value="Eukaryota"/>
</dbReference>
<comment type="caution">
    <text evidence="3">The sequence shown here is derived from an EMBL/GenBank/DDBJ whole genome shotgun (WGS) entry which is preliminary data.</text>
</comment>
<feature type="compositionally biased region" description="Basic and acidic residues" evidence="1">
    <location>
        <begin position="175"/>
        <end position="188"/>
    </location>
</feature>
<dbReference type="VEuPathDB" id="FungiDB:A1O7_03119"/>
<dbReference type="Proteomes" id="UP000019473">
    <property type="component" value="Unassembled WGS sequence"/>
</dbReference>
<dbReference type="EMBL" id="AMGW01000002">
    <property type="protein sequence ID" value="EXJ62681.1"/>
    <property type="molecule type" value="Genomic_DNA"/>
</dbReference>
<feature type="domain" description="5'-3' DNA helicase ZGRF1-like N-terminal" evidence="2">
    <location>
        <begin position="14"/>
        <end position="94"/>
    </location>
</feature>
<feature type="compositionally biased region" description="Polar residues" evidence="1">
    <location>
        <begin position="115"/>
        <end position="129"/>
    </location>
</feature>
<feature type="compositionally biased region" description="Polar residues" evidence="1">
    <location>
        <begin position="293"/>
        <end position="303"/>
    </location>
</feature>
<feature type="region of interest" description="Disordered" evidence="1">
    <location>
        <begin position="248"/>
        <end position="315"/>
    </location>
</feature>
<sequence>MAISTPSSQTTAPVHEFRCLYTRDLHKKSKKWHDGSVRFHTFNRRVMAYDDTRTFIDDVHYRQEEEFAEGMEIRLDRGVLVEVGERLGQTQTDLGPILDRGRADKALSPRKQHISLANRSQAIGSSQRPKSLIEVLGPSQGRSGRARGLYQSPYDQRYTPARGEQAGPSPKRPRLSSDKENYSHEGHPPIRPARPSLPQPTQPSKPITHSSRGNEPPIEFEEVLDLSADEEPRRHPPKRLRSTEKFQKIHKEASKNPTLTSGISYPRSTSLVRPVDQGVQAGKEKGSGKKLQYYSNSNKSTISPHPIASRSPSTKTARLLLSRPKTRQKLTCTLPFSPDPSTAKPIDPPFRRSPCQETVGRSLSPTGKALHLDNDDHAVAIDPTLPTQWSKCQSSTREQQLSPHHGNSSPLFMPEDNADPTPPSPCKVLTQDQLAFSDVGHSQTFEDLDEVCISLRSAPAGGTQTSPRKRAETEGGNGLSTRVEPEPQDEADSPPAVGAEDHEQSQSLQDSEETTVEGVNETVPKTLPAVDDMVKSGGQETPAEPETRSAPNMLVTGQRQTEAGKGVGHHEQAATRRPPQLPINNVHQPFTSRVGGQSSVPNQPTPAMGPTAGVQGRSFRRVFSENDALDEEDLAPVPRLEVSNPRRRLGLLENLTTKRSSAKSRSPTKMQRCASDTLAFDTADRSVTLPAAEGPQGLTGPWTVDEAFLLFDWWPAEMEKPVYWMDAPVEPVSRAPWEPAHSNWGGITTARQFLRDETT</sequence>
<dbReference type="Pfam" id="PF10382">
    <property type="entry name" value="ZGRF1-like_N"/>
    <property type="match status" value="1"/>
</dbReference>
<gene>
    <name evidence="3" type="ORF">A1O7_03119</name>
</gene>
<dbReference type="GO" id="GO:0005634">
    <property type="term" value="C:nucleus"/>
    <property type="evidence" value="ECO:0007669"/>
    <property type="project" value="TreeGrafter"/>
</dbReference>
<dbReference type="PANTHER" id="PTHR28535:SF1">
    <property type="entry name" value="PROTEIN ZGRF1"/>
    <property type="match status" value="1"/>
</dbReference>
<feature type="compositionally biased region" description="Pro residues" evidence="1">
    <location>
        <begin position="189"/>
        <end position="203"/>
    </location>
</feature>
<dbReference type="PANTHER" id="PTHR28535">
    <property type="entry name" value="ZINC FINGER GRF-TYPE CONTAINING 1"/>
    <property type="match status" value="1"/>
</dbReference>
<dbReference type="AlphaFoldDB" id="W9WDP3"/>
<feature type="compositionally biased region" description="Polar residues" evidence="1">
    <location>
        <begin position="355"/>
        <end position="365"/>
    </location>
</feature>
<feature type="compositionally biased region" description="Polar residues" evidence="1">
    <location>
        <begin position="389"/>
        <end position="410"/>
    </location>
</feature>
<dbReference type="STRING" id="1182544.W9WDP3"/>
<dbReference type="HOGENOM" id="CLU_413333_0_0_1"/>
<evidence type="ECO:0000313" key="3">
    <source>
        <dbReference type="EMBL" id="EXJ62681.1"/>
    </source>
</evidence>
<feature type="region of interest" description="Disordered" evidence="1">
    <location>
        <begin position="105"/>
        <end position="216"/>
    </location>
</feature>
<dbReference type="GO" id="GO:0006302">
    <property type="term" value="P:double-strand break repair"/>
    <property type="evidence" value="ECO:0007669"/>
    <property type="project" value="TreeGrafter"/>
</dbReference>
<evidence type="ECO:0000259" key="2">
    <source>
        <dbReference type="Pfam" id="PF10382"/>
    </source>
</evidence>
<keyword evidence="4" id="KW-1185">Reference proteome</keyword>
<dbReference type="OrthoDB" id="6513042at2759"/>
<feature type="region of interest" description="Disordered" evidence="1">
    <location>
        <begin position="458"/>
        <end position="554"/>
    </location>
</feature>
<organism evidence="3 4">
    <name type="scientific">Cladophialophora yegresii CBS 114405</name>
    <dbReference type="NCBI Taxonomy" id="1182544"/>
    <lineage>
        <taxon>Eukaryota</taxon>
        <taxon>Fungi</taxon>
        <taxon>Dikarya</taxon>
        <taxon>Ascomycota</taxon>
        <taxon>Pezizomycotina</taxon>
        <taxon>Eurotiomycetes</taxon>
        <taxon>Chaetothyriomycetidae</taxon>
        <taxon>Chaetothyriales</taxon>
        <taxon>Herpotrichiellaceae</taxon>
        <taxon>Cladophialophora</taxon>
    </lineage>
</organism>
<proteinExistence type="predicted"/>
<feature type="region of interest" description="Disordered" evidence="1">
    <location>
        <begin position="389"/>
        <end position="427"/>
    </location>
</feature>
<feature type="compositionally biased region" description="Polar residues" evidence="1">
    <location>
        <begin position="204"/>
        <end position="213"/>
    </location>
</feature>
<protein>
    <recommendedName>
        <fullName evidence="2">5'-3' DNA helicase ZGRF1-like N-terminal domain-containing protein</fullName>
    </recommendedName>
</protein>
<reference evidence="3 4" key="1">
    <citation type="submission" date="2013-03" db="EMBL/GenBank/DDBJ databases">
        <title>The Genome Sequence of Cladophialophora yegresii CBS 114405.</title>
        <authorList>
            <consortium name="The Broad Institute Genomics Platform"/>
            <person name="Cuomo C."/>
            <person name="de Hoog S."/>
            <person name="Gorbushina A."/>
            <person name="Walker B."/>
            <person name="Young S.K."/>
            <person name="Zeng Q."/>
            <person name="Gargeya S."/>
            <person name="Fitzgerald M."/>
            <person name="Haas B."/>
            <person name="Abouelleil A."/>
            <person name="Allen A.W."/>
            <person name="Alvarado L."/>
            <person name="Arachchi H.M."/>
            <person name="Berlin A.M."/>
            <person name="Chapman S.B."/>
            <person name="Gainer-Dewar J."/>
            <person name="Goldberg J."/>
            <person name="Griggs A."/>
            <person name="Gujja S."/>
            <person name="Hansen M."/>
            <person name="Howarth C."/>
            <person name="Imamovic A."/>
            <person name="Ireland A."/>
            <person name="Larimer J."/>
            <person name="McCowan C."/>
            <person name="Murphy C."/>
            <person name="Pearson M."/>
            <person name="Poon T.W."/>
            <person name="Priest M."/>
            <person name="Roberts A."/>
            <person name="Saif S."/>
            <person name="Shea T."/>
            <person name="Sisk P."/>
            <person name="Sykes S."/>
            <person name="Wortman J."/>
            <person name="Nusbaum C."/>
            <person name="Birren B."/>
        </authorList>
    </citation>
    <scope>NUCLEOTIDE SEQUENCE [LARGE SCALE GENOMIC DNA]</scope>
    <source>
        <strain evidence="3 4">CBS 114405</strain>
    </source>
</reference>